<evidence type="ECO:0000313" key="11">
    <source>
        <dbReference type="Ensembl" id="ENSLCAP00010013820.1"/>
    </source>
</evidence>
<comment type="similarity">
    <text evidence="2">Belongs to the krueppel C2H2-type zinc-finger protein family.</text>
</comment>
<dbReference type="GO" id="GO:0008270">
    <property type="term" value="F:zinc ion binding"/>
    <property type="evidence" value="ECO:0007669"/>
    <property type="project" value="UniProtKB-KW"/>
</dbReference>
<evidence type="ECO:0000256" key="9">
    <source>
        <dbReference type="SAM" id="MobiDB-lite"/>
    </source>
</evidence>
<dbReference type="Pfam" id="PF13912">
    <property type="entry name" value="zf-C2H2_6"/>
    <property type="match status" value="1"/>
</dbReference>
<evidence type="ECO:0000256" key="6">
    <source>
        <dbReference type="ARBA" id="ARBA00022833"/>
    </source>
</evidence>
<dbReference type="Pfam" id="PF00096">
    <property type="entry name" value="zf-C2H2"/>
    <property type="match status" value="2"/>
</dbReference>
<name>A0A4W6CN93_LATCA</name>
<evidence type="ECO:0000256" key="7">
    <source>
        <dbReference type="ARBA" id="ARBA00023242"/>
    </source>
</evidence>
<accession>A0A4W6CN93</accession>
<feature type="domain" description="C2H2-type" evidence="10">
    <location>
        <begin position="266"/>
        <end position="289"/>
    </location>
</feature>
<feature type="compositionally biased region" description="Polar residues" evidence="9">
    <location>
        <begin position="156"/>
        <end position="168"/>
    </location>
</feature>
<dbReference type="PROSITE" id="PS50157">
    <property type="entry name" value="ZINC_FINGER_C2H2_2"/>
    <property type="match status" value="4"/>
</dbReference>
<feature type="region of interest" description="Disordered" evidence="9">
    <location>
        <begin position="144"/>
        <end position="168"/>
    </location>
</feature>
<keyword evidence="12" id="KW-1185">Reference proteome</keyword>
<sequence length="295" mass="33054">MLKPIDNDTFVVRRLCCLAGTVLQISSAAQQTRVEQSEREELEEDTEILTADKDIADSFEDLDCEASITSLTDSCLSSKSPHRMKTPCTNTQIISMVVLQQALPSLNRLNLEPQSNSELCDSSGVIFSLGQNDTEEPLSQRYTNTNSMGAEKHHTTQTSTKAGSSDSGGFQRNIRKVYCCSLCGRTFRHAGDYKKHSRVHTGEKPYCCSVCGKRFSQSGYLTVHLRYHTGEKPFDDSHLCIVCGKTFSRVGNLRIHQRCHTGEKPYGCIQCGRRFSQAGDLKKHKRHFHLLKVLI</sequence>
<dbReference type="Proteomes" id="UP000314980">
    <property type="component" value="Unassembled WGS sequence"/>
</dbReference>
<keyword evidence="7" id="KW-0539">Nucleus</keyword>
<reference evidence="11" key="3">
    <citation type="submission" date="2025-09" db="UniProtKB">
        <authorList>
            <consortium name="Ensembl"/>
        </authorList>
    </citation>
    <scope>IDENTIFICATION</scope>
</reference>
<dbReference type="PANTHER" id="PTHR24394">
    <property type="entry name" value="ZINC FINGER PROTEIN"/>
    <property type="match status" value="1"/>
</dbReference>
<protein>
    <recommendedName>
        <fullName evidence="10">C2H2-type domain-containing protein</fullName>
    </recommendedName>
</protein>
<reference evidence="12" key="1">
    <citation type="submission" date="2015-09" db="EMBL/GenBank/DDBJ databases">
        <authorList>
            <person name="Sai Rama Sridatta P."/>
        </authorList>
    </citation>
    <scope>NUCLEOTIDE SEQUENCE [LARGE SCALE GENOMIC DNA]</scope>
</reference>
<evidence type="ECO:0000256" key="8">
    <source>
        <dbReference type="PROSITE-ProRule" id="PRU00042"/>
    </source>
</evidence>
<keyword evidence="4" id="KW-0677">Repeat</keyword>
<feature type="domain" description="C2H2-type" evidence="10">
    <location>
        <begin position="178"/>
        <end position="205"/>
    </location>
</feature>
<evidence type="ECO:0000256" key="1">
    <source>
        <dbReference type="ARBA" id="ARBA00004123"/>
    </source>
</evidence>
<evidence type="ECO:0000256" key="2">
    <source>
        <dbReference type="ARBA" id="ARBA00006991"/>
    </source>
</evidence>
<feature type="domain" description="C2H2-type" evidence="10">
    <location>
        <begin position="206"/>
        <end position="233"/>
    </location>
</feature>
<dbReference type="InterPro" id="IPR036236">
    <property type="entry name" value="Znf_C2H2_sf"/>
</dbReference>
<comment type="subcellular location">
    <subcellularLocation>
        <location evidence="1">Nucleus</location>
    </subcellularLocation>
</comment>
<dbReference type="GO" id="GO:0000981">
    <property type="term" value="F:DNA-binding transcription factor activity, RNA polymerase II-specific"/>
    <property type="evidence" value="ECO:0007669"/>
    <property type="project" value="TreeGrafter"/>
</dbReference>
<dbReference type="GO" id="GO:0005634">
    <property type="term" value="C:nucleus"/>
    <property type="evidence" value="ECO:0007669"/>
    <property type="project" value="UniProtKB-SubCell"/>
</dbReference>
<dbReference type="PROSITE" id="PS00028">
    <property type="entry name" value="ZINC_FINGER_C2H2_1"/>
    <property type="match status" value="4"/>
</dbReference>
<proteinExistence type="inferred from homology"/>
<dbReference type="FunFam" id="3.30.160.60:FF:000557">
    <property type="entry name" value="zinc finger and SCAN domain-containing protein 29"/>
    <property type="match status" value="1"/>
</dbReference>
<dbReference type="Ensembl" id="ENSLCAT00010014120.1">
    <property type="protein sequence ID" value="ENSLCAP00010013820.1"/>
    <property type="gene ID" value="ENSLCAG00010006572.1"/>
</dbReference>
<dbReference type="FunFam" id="3.30.160.60:FF:001158">
    <property type="entry name" value="zinc finger protein 22"/>
    <property type="match status" value="1"/>
</dbReference>
<evidence type="ECO:0000256" key="4">
    <source>
        <dbReference type="ARBA" id="ARBA00022737"/>
    </source>
</evidence>
<dbReference type="SUPFAM" id="SSF57667">
    <property type="entry name" value="beta-beta-alpha zinc fingers"/>
    <property type="match status" value="2"/>
</dbReference>
<evidence type="ECO:0000256" key="3">
    <source>
        <dbReference type="ARBA" id="ARBA00022723"/>
    </source>
</evidence>
<feature type="domain" description="C2H2-type" evidence="10">
    <location>
        <begin position="238"/>
        <end position="265"/>
    </location>
</feature>
<dbReference type="InterPro" id="IPR013087">
    <property type="entry name" value="Znf_C2H2_type"/>
</dbReference>
<dbReference type="GeneTree" id="ENSGT01150000286953"/>
<keyword evidence="6" id="KW-0862">Zinc</keyword>
<dbReference type="AlphaFoldDB" id="A0A4W6CN93"/>
<organism evidence="11 12">
    <name type="scientific">Lates calcarifer</name>
    <name type="common">Barramundi</name>
    <name type="synonym">Holocentrus calcarifer</name>
    <dbReference type="NCBI Taxonomy" id="8187"/>
    <lineage>
        <taxon>Eukaryota</taxon>
        <taxon>Metazoa</taxon>
        <taxon>Chordata</taxon>
        <taxon>Craniata</taxon>
        <taxon>Vertebrata</taxon>
        <taxon>Euteleostomi</taxon>
        <taxon>Actinopterygii</taxon>
        <taxon>Neopterygii</taxon>
        <taxon>Teleostei</taxon>
        <taxon>Neoteleostei</taxon>
        <taxon>Acanthomorphata</taxon>
        <taxon>Carangaria</taxon>
        <taxon>Carangaria incertae sedis</taxon>
        <taxon>Centropomidae</taxon>
        <taxon>Lates</taxon>
    </lineage>
</organism>
<reference evidence="11" key="2">
    <citation type="submission" date="2025-08" db="UniProtKB">
        <authorList>
            <consortium name="Ensembl"/>
        </authorList>
    </citation>
    <scope>IDENTIFICATION</scope>
</reference>
<evidence type="ECO:0000256" key="5">
    <source>
        <dbReference type="ARBA" id="ARBA00022771"/>
    </source>
</evidence>
<keyword evidence="3" id="KW-0479">Metal-binding</keyword>
<evidence type="ECO:0000259" key="10">
    <source>
        <dbReference type="PROSITE" id="PS50157"/>
    </source>
</evidence>
<dbReference type="SMART" id="SM00355">
    <property type="entry name" value="ZnF_C2H2"/>
    <property type="match status" value="4"/>
</dbReference>
<dbReference type="InParanoid" id="A0A4W6CN93"/>
<dbReference type="Gene3D" id="3.30.160.60">
    <property type="entry name" value="Classic Zinc Finger"/>
    <property type="match status" value="4"/>
</dbReference>
<evidence type="ECO:0000313" key="12">
    <source>
        <dbReference type="Proteomes" id="UP000314980"/>
    </source>
</evidence>
<dbReference type="FunFam" id="3.30.160.60:FF:001498">
    <property type="entry name" value="Zinc finger protein 404"/>
    <property type="match status" value="1"/>
</dbReference>
<dbReference type="PANTHER" id="PTHR24394:SF44">
    <property type="entry name" value="ZINC FINGER PROTEIN 271-LIKE"/>
    <property type="match status" value="1"/>
</dbReference>
<keyword evidence="5 8" id="KW-0863">Zinc-finger</keyword>